<keyword evidence="2" id="KW-1185">Reference proteome</keyword>
<protein>
    <submittedName>
        <fullName evidence="1">Uncharacterized protein</fullName>
    </submittedName>
</protein>
<accession>A0A7X0C1Y7</accession>
<dbReference type="Proteomes" id="UP000583800">
    <property type="component" value="Unassembled WGS sequence"/>
</dbReference>
<sequence length="91" mass="10236">MNYLENGMGHMDWMGISMCRFCGQHNGASDFTDGVYVWPEGLSHYLKEHGVRLPSEFVAHVMARIDAKTDGGTWWRTATMEQPDDGPKDSA</sequence>
<evidence type="ECO:0000313" key="1">
    <source>
        <dbReference type="EMBL" id="MBB6346216.1"/>
    </source>
</evidence>
<proteinExistence type="predicted"/>
<evidence type="ECO:0000313" key="2">
    <source>
        <dbReference type="Proteomes" id="UP000583800"/>
    </source>
</evidence>
<organism evidence="1 2">
    <name type="scientific">Nonomuraea muscovyensis</name>
    <dbReference type="NCBI Taxonomy" id="1124761"/>
    <lineage>
        <taxon>Bacteria</taxon>
        <taxon>Bacillati</taxon>
        <taxon>Actinomycetota</taxon>
        <taxon>Actinomycetes</taxon>
        <taxon>Streptosporangiales</taxon>
        <taxon>Streptosporangiaceae</taxon>
        <taxon>Nonomuraea</taxon>
    </lineage>
</organism>
<comment type="caution">
    <text evidence="1">The sequence shown here is derived from an EMBL/GenBank/DDBJ whole genome shotgun (WGS) entry which is preliminary data.</text>
</comment>
<gene>
    <name evidence="1" type="ORF">FHU36_002725</name>
</gene>
<reference evidence="1 2" key="1">
    <citation type="submission" date="2020-08" db="EMBL/GenBank/DDBJ databases">
        <title>Sequencing the genomes of 1000 actinobacteria strains.</title>
        <authorList>
            <person name="Klenk H.-P."/>
        </authorList>
    </citation>
    <scope>NUCLEOTIDE SEQUENCE [LARGE SCALE GENOMIC DNA]</scope>
    <source>
        <strain evidence="1 2">DSM 45913</strain>
    </source>
</reference>
<dbReference type="AlphaFoldDB" id="A0A7X0C1Y7"/>
<dbReference type="RefSeq" id="WP_185084045.1">
    <property type="nucleotide sequence ID" value="NZ_JACHJB010000001.1"/>
</dbReference>
<dbReference type="EMBL" id="JACHJB010000001">
    <property type="protein sequence ID" value="MBB6346216.1"/>
    <property type="molecule type" value="Genomic_DNA"/>
</dbReference>
<name>A0A7X0C1Y7_9ACTN</name>